<sequence length="157" mass="18671">MSRKSGGDGIWKLPNISGFSQKEHPANLLYLVWDLHNSYNKSDKDKPMEWLLSQLKDRPNTPKSYIKKWELLQKWLHDPILNLQIKFLVRFGRDFYYPMAKFLTGHDSELYLIDQTSKQANLPPGRRAHQMEEFVTRTIVKLQNIIEDPYSFLKKNY</sequence>
<dbReference type="EMBL" id="QKWP01003175">
    <property type="protein sequence ID" value="RIB01345.1"/>
    <property type="molecule type" value="Genomic_DNA"/>
</dbReference>
<reference evidence="1 2" key="1">
    <citation type="submission" date="2018-06" db="EMBL/GenBank/DDBJ databases">
        <title>Comparative genomics reveals the genomic features of Rhizophagus irregularis, R. cerebriforme, R. diaphanum and Gigaspora rosea, and their symbiotic lifestyle signature.</title>
        <authorList>
            <person name="Morin E."/>
            <person name="San Clemente H."/>
            <person name="Chen E.C.H."/>
            <person name="De La Providencia I."/>
            <person name="Hainaut M."/>
            <person name="Kuo A."/>
            <person name="Kohler A."/>
            <person name="Murat C."/>
            <person name="Tang N."/>
            <person name="Roy S."/>
            <person name="Loubradou J."/>
            <person name="Henrissat B."/>
            <person name="Grigoriev I.V."/>
            <person name="Corradi N."/>
            <person name="Roux C."/>
            <person name="Martin F.M."/>
        </authorList>
    </citation>
    <scope>NUCLEOTIDE SEQUENCE [LARGE SCALE GENOMIC DNA]</scope>
    <source>
        <strain evidence="1 2">DAOM 194757</strain>
    </source>
</reference>
<keyword evidence="2" id="KW-1185">Reference proteome</keyword>
<protein>
    <submittedName>
        <fullName evidence="1">Uncharacterized protein</fullName>
    </submittedName>
</protein>
<dbReference type="OrthoDB" id="2309379at2759"/>
<evidence type="ECO:0000313" key="1">
    <source>
        <dbReference type="EMBL" id="RIB01345.1"/>
    </source>
</evidence>
<evidence type="ECO:0000313" key="2">
    <source>
        <dbReference type="Proteomes" id="UP000266673"/>
    </source>
</evidence>
<gene>
    <name evidence="1" type="ORF">C2G38_2256236</name>
</gene>
<comment type="caution">
    <text evidence="1">The sequence shown here is derived from an EMBL/GenBank/DDBJ whole genome shotgun (WGS) entry which is preliminary data.</text>
</comment>
<accession>A0A397TT79</accession>
<name>A0A397TT79_9GLOM</name>
<dbReference type="Proteomes" id="UP000266673">
    <property type="component" value="Unassembled WGS sequence"/>
</dbReference>
<proteinExistence type="predicted"/>
<organism evidence="1 2">
    <name type="scientific">Gigaspora rosea</name>
    <dbReference type="NCBI Taxonomy" id="44941"/>
    <lineage>
        <taxon>Eukaryota</taxon>
        <taxon>Fungi</taxon>
        <taxon>Fungi incertae sedis</taxon>
        <taxon>Mucoromycota</taxon>
        <taxon>Glomeromycotina</taxon>
        <taxon>Glomeromycetes</taxon>
        <taxon>Diversisporales</taxon>
        <taxon>Gigasporaceae</taxon>
        <taxon>Gigaspora</taxon>
    </lineage>
</organism>
<dbReference type="AlphaFoldDB" id="A0A397TT79"/>